<accession>A0A840F0Q9</accession>
<protein>
    <submittedName>
        <fullName evidence="2">Uncharacterized protein</fullName>
    </submittedName>
</protein>
<dbReference type="AlphaFoldDB" id="A0A840F0Q9"/>
<gene>
    <name evidence="2" type="ORF">BKA16_002625</name>
</gene>
<name>A0A840F0Q9_9ACTN</name>
<feature type="compositionally biased region" description="Basic and acidic residues" evidence="1">
    <location>
        <begin position="11"/>
        <end position="20"/>
    </location>
</feature>
<comment type="caution">
    <text evidence="2">The sequence shown here is derived from an EMBL/GenBank/DDBJ whole genome shotgun (WGS) entry which is preliminary data.</text>
</comment>
<dbReference type="Proteomes" id="UP000551501">
    <property type="component" value="Unassembled WGS sequence"/>
</dbReference>
<feature type="region of interest" description="Disordered" evidence="1">
    <location>
        <begin position="1"/>
        <end position="20"/>
    </location>
</feature>
<sequence>MARRIGARPSKVPEADAKAPHELTFADVPEEFRPSSFRDVWLAVVPLHVDETNEQHCSLAYGLSCDEVERERAVGHRLRADAHWRARLASETREVEFRAWLDERGLLKANGQPIRGWTSRDFQMWDQARREDDGR</sequence>
<proteinExistence type="predicted"/>
<dbReference type="EMBL" id="JACIFP010000001">
    <property type="protein sequence ID" value="MBB4136073.1"/>
    <property type="molecule type" value="Genomic_DNA"/>
</dbReference>
<evidence type="ECO:0000313" key="2">
    <source>
        <dbReference type="EMBL" id="MBB4136073.1"/>
    </source>
</evidence>
<reference evidence="2 3" key="1">
    <citation type="submission" date="2020-08" db="EMBL/GenBank/DDBJ databases">
        <title>Sequencing the genomes of 1000 actinobacteria strains.</title>
        <authorList>
            <person name="Klenk H.-P."/>
        </authorList>
    </citation>
    <scope>NUCLEOTIDE SEQUENCE [LARGE SCALE GENOMIC DNA]</scope>
    <source>
        <strain evidence="2 3">DSM 45298</strain>
    </source>
</reference>
<keyword evidence="3" id="KW-1185">Reference proteome</keyword>
<evidence type="ECO:0000256" key="1">
    <source>
        <dbReference type="SAM" id="MobiDB-lite"/>
    </source>
</evidence>
<dbReference type="RefSeq" id="WP_183371054.1">
    <property type="nucleotide sequence ID" value="NZ_BAABHL010000040.1"/>
</dbReference>
<organism evidence="2 3">
    <name type="scientific">Gordonia humi</name>
    <dbReference type="NCBI Taxonomy" id="686429"/>
    <lineage>
        <taxon>Bacteria</taxon>
        <taxon>Bacillati</taxon>
        <taxon>Actinomycetota</taxon>
        <taxon>Actinomycetes</taxon>
        <taxon>Mycobacteriales</taxon>
        <taxon>Gordoniaceae</taxon>
        <taxon>Gordonia</taxon>
    </lineage>
</organism>
<evidence type="ECO:0000313" key="3">
    <source>
        <dbReference type="Proteomes" id="UP000551501"/>
    </source>
</evidence>